<gene>
    <name evidence="3" type="ORF">P0082_03450</name>
</gene>
<reference evidence="3 4" key="1">
    <citation type="submission" date="2023-04" db="EMBL/GenBank/DDBJ databases">
        <title>Spirochaete genome identified in red abalone sample constitutes a novel genus.</title>
        <authorList>
            <person name="Sharma S.P."/>
            <person name="Purcell C.M."/>
            <person name="Hyde J.R."/>
            <person name="Severin A.J."/>
        </authorList>
    </citation>
    <scope>NUCLEOTIDE SEQUENCE [LARGE SCALE GENOMIC DNA]</scope>
    <source>
        <strain evidence="3 4">SP-2023</strain>
    </source>
</reference>
<feature type="compositionally biased region" description="Basic and acidic residues" evidence="1">
    <location>
        <begin position="195"/>
        <end position="209"/>
    </location>
</feature>
<dbReference type="EMBL" id="CP123443">
    <property type="protein sequence ID" value="WGK69927.1"/>
    <property type="molecule type" value="Genomic_DNA"/>
</dbReference>
<keyword evidence="4" id="KW-1185">Reference proteome</keyword>
<feature type="transmembrane region" description="Helical" evidence="2">
    <location>
        <begin position="125"/>
        <end position="144"/>
    </location>
</feature>
<keyword evidence="2" id="KW-0472">Membrane</keyword>
<feature type="compositionally biased region" description="Polar residues" evidence="1">
    <location>
        <begin position="212"/>
        <end position="233"/>
    </location>
</feature>
<sequence>MFKIGNLLEQICLLACLYVVSYQLIMFVWGNHGLVAHRKLLQVQQQMELHYEQLEKHQRDLLVIADRSSSDRSYITMKARGLGYYQKNDKLILVNTWSRSQPAPSPGDQLTPNLQATQSRQPGGIWFYSLFLASCFWLVIRLLHFGRTDIMPGRFGWSDREKFPKVPRMYHSKAGGRKTVTGSLHPDSDFSAGGLHRDGLRPDGLRPDAARYQTQKTPHNGSKNGTLGLQQGTGAPVSGLYFPGKPGGQSANNLHRN</sequence>
<keyword evidence="2" id="KW-1133">Transmembrane helix</keyword>
<feature type="transmembrane region" description="Helical" evidence="2">
    <location>
        <begin position="12"/>
        <end position="30"/>
    </location>
</feature>
<proteinExistence type="predicted"/>
<feature type="region of interest" description="Disordered" evidence="1">
    <location>
        <begin position="175"/>
        <end position="257"/>
    </location>
</feature>
<organism evidence="3 4">
    <name type="scientific">Candidatus Haliotispira prima</name>
    <dbReference type="NCBI Taxonomy" id="3034016"/>
    <lineage>
        <taxon>Bacteria</taxon>
        <taxon>Pseudomonadati</taxon>
        <taxon>Spirochaetota</taxon>
        <taxon>Spirochaetia</taxon>
        <taxon>Spirochaetales</taxon>
        <taxon>Spirochaetaceae</taxon>
        <taxon>Candidatus Haliotispira</taxon>
    </lineage>
</organism>
<evidence type="ECO:0000313" key="3">
    <source>
        <dbReference type="EMBL" id="WGK69927.1"/>
    </source>
</evidence>
<protein>
    <submittedName>
        <fullName evidence="3">Septum formation initiator family protein</fullName>
    </submittedName>
</protein>
<accession>A0ABY8MIU4</accession>
<dbReference type="Proteomes" id="UP001228690">
    <property type="component" value="Chromosome"/>
</dbReference>
<name>A0ABY8MIU4_9SPIO</name>
<dbReference type="InterPro" id="IPR007060">
    <property type="entry name" value="FtsL/DivIC"/>
</dbReference>
<keyword evidence="2" id="KW-0812">Transmembrane</keyword>
<dbReference type="RefSeq" id="WP_326928124.1">
    <property type="nucleotide sequence ID" value="NZ_CP123443.1"/>
</dbReference>
<evidence type="ECO:0000256" key="1">
    <source>
        <dbReference type="SAM" id="MobiDB-lite"/>
    </source>
</evidence>
<dbReference type="Pfam" id="PF04977">
    <property type="entry name" value="DivIC"/>
    <property type="match status" value="1"/>
</dbReference>
<evidence type="ECO:0000256" key="2">
    <source>
        <dbReference type="SAM" id="Phobius"/>
    </source>
</evidence>
<evidence type="ECO:0000313" key="4">
    <source>
        <dbReference type="Proteomes" id="UP001228690"/>
    </source>
</evidence>